<keyword evidence="3" id="KW-1185">Reference proteome</keyword>
<dbReference type="GeneID" id="82878323"/>
<evidence type="ECO:0008006" key="4">
    <source>
        <dbReference type="Google" id="ProtNLM"/>
    </source>
</evidence>
<sequence>MIITALALFIVGIALMFNGLQMRKKRLQLGSTWGFRTEDTMVSDAVWKHSHASVGLTVMFAGLGAEIAGAILLLIPAQSVTVSLTVTLCGLAWVALLYLAAKSRASEMATRIYKSSTGRR</sequence>
<dbReference type="Proteomes" id="UP000019226">
    <property type="component" value="Chromosome"/>
</dbReference>
<proteinExistence type="predicted"/>
<keyword evidence="1" id="KW-1133">Transmembrane helix</keyword>
<reference evidence="3" key="1">
    <citation type="submission" date="2013-02" db="EMBL/GenBank/DDBJ databases">
        <title>The complete genome sequence of Corynebacterium casei LMG S-19264 (=DSM 44701).</title>
        <authorList>
            <person name="Ruckert C."/>
            <person name="Albersmeier A."/>
            <person name="Kalinowski J."/>
        </authorList>
    </citation>
    <scope>NUCLEOTIDE SEQUENCE [LARGE SCALE GENOMIC DNA]</scope>
    <source>
        <strain evidence="3">LMG S-19264</strain>
    </source>
</reference>
<feature type="transmembrane region" description="Helical" evidence="1">
    <location>
        <begin position="54"/>
        <end position="75"/>
    </location>
</feature>
<keyword evidence="1" id="KW-0472">Membrane</keyword>
<feature type="transmembrane region" description="Helical" evidence="1">
    <location>
        <begin position="6"/>
        <end position="22"/>
    </location>
</feature>
<name>A0ABM5PS04_9CORY</name>
<evidence type="ECO:0000256" key="1">
    <source>
        <dbReference type="SAM" id="Phobius"/>
    </source>
</evidence>
<accession>A0ABM5PS04</accession>
<keyword evidence="1" id="KW-0812">Transmembrane</keyword>
<dbReference type="EMBL" id="CP004350">
    <property type="protein sequence ID" value="AHI20773.1"/>
    <property type="molecule type" value="Genomic_DNA"/>
</dbReference>
<protein>
    <recommendedName>
        <fullName evidence="4">SdpI/YhfL protein family</fullName>
    </recommendedName>
</protein>
<organism evidence="2 3">
    <name type="scientific">Corynebacterium casei LMG S-19264</name>
    <dbReference type="NCBI Taxonomy" id="1285583"/>
    <lineage>
        <taxon>Bacteria</taxon>
        <taxon>Bacillati</taxon>
        <taxon>Actinomycetota</taxon>
        <taxon>Actinomycetes</taxon>
        <taxon>Mycobacteriales</taxon>
        <taxon>Corynebacteriaceae</taxon>
        <taxon>Corynebacterium</taxon>
    </lineage>
</organism>
<gene>
    <name evidence="2" type="ORF">CCASEI_11090</name>
</gene>
<evidence type="ECO:0000313" key="2">
    <source>
        <dbReference type="EMBL" id="AHI20773.1"/>
    </source>
</evidence>
<feature type="transmembrane region" description="Helical" evidence="1">
    <location>
        <begin position="81"/>
        <end position="101"/>
    </location>
</feature>
<dbReference type="RefSeq" id="WP_025388012.1">
    <property type="nucleotide sequence ID" value="NZ_CP004350.1"/>
</dbReference>
<evidence type="ECO:0000313" key="3">
    <source>
        <dbReference type="Proteomes" id="UP000019226"/>
    </source>
</evidence>